<accession>A0A0G0NFB3</accession>
<sequence>MECPKCKKQMILKREDSSFNFKVKPKKEYKRSAYWCEMDDIWINIEIPKGAESK</sequence>
<organism evidence="1 2">
    <name type="scientific">Candidatus Woesebacteria bacterium GW2011_GWA1_39_21</name>
    <dbReference type="NCBI Taxonomy" id="1618550"/>
    <lineage>
        <taxon>Bacteria</taxon>
        <taxon>Candidatus Woeseibacteriota</taxon>
    </lineage>
</organism>
<evidence type="ECO:0000313" key="2">
    <source>
        <dbReference type="Proteomes" id="UP000034246"/>
    </source>
</evidence>
<dbReference type="EMBL" id="LBWP01000006">
    <property type="protein sequence ID" value="KKR11516.1"/>
    <property type="molecule type" value="Genomic_DNA"/>
</dbReference>
<evidence type="ECO:0000313" key="1">
    <source>
        <dbReference type="EMBL" id="KKR11516.1"/>
    </source>
</evidence>
<dbReference type="AlphaFoldDB" id="A0A0G0NFB3"/>
<reference evidence="1 2" key="1">
    <citation type="journal article" date="2015" name="Nature">
        <title>rRNA introns, odd ribosomes, and small enigmatic genomes across a large radiation of phyla.</title>
        <authorList>
            <person name="Brown C.T."/>
            <person name="Hug L.A."/>
            <person name="Thomas B.C."/>
            <person name="Sharon I."/>
            <person name="Castelle C.J."/>
            <person name="Singh A."/>
            <person name="Wilkins M.J."/>
            <person name="Williams K.H."/>
            <person name="Banfield J.F."/>
        </authorList>
    </citation>
    <scope>NUCLEOTIDE SEQUENCE [LARGE SCALE GENOMIC DNA]</scope>
</reference>
<protein>
    <submittedName>
        <fullName evidence="1">Uncharacterized protein</fullName>
    </submittedName>
</protein>
<comment type="caution">
    <text evidence="1">The sequence shown here is derived from an EMBL/GenBank/DDBJ whole genome shotgun (WGS) entry which is preliminary data.</text>
</comment>
<name>A0A0G0NFB3_9BACT</name>
<dbReference type="Proteomes" id="UP000034246">
    <property type="component" value="Unassembled WGS sequence"/>
</dbReference>
<proteinExistence type="predicted"/>
<gene>
    <name evidence="1" type="ORF">UT39_C0006G0022</name>
</gene>